<proteinExistence type="predicted"/>
<comment type="caution">
    <text evidence="2">The sequence shown here is derived from an EMBL/GenBank/DDBJ whole genome shotgun (WGS) entry which is preliminary data.</text>
</comment>
<dbReference type="PANTHER" id="PTHR39475:SF1">
    <property type="entry name" value="CONIDIATION-SPECIFIC PROTEIN 6"/>
    <property type="match status" value="1"/>
</dbReference>
<evidence type="ECO:0000313" key="2">
    <source>
        <dbReference type="EMBL" id="KAG7040900.1"/>
    </source>
</evidence>
<sequence length="183" mass="20336">MCRRGVVAQVQLRQLPSHSNRKLICCTHAFSAPFPIQAPITHQTTHRPGSLAVNIPSNSHFTHKTTIIMSGNSNVGNSAVYEAGDQRNAKEEETNNAERFHEGKEHSHLATDSKDERSIANRLAAEEKKNKEGDEEESLETRLGKEDATLPAKLHGNKPSRGAEIDKQLQEEDELRLKQKAGK</sequence>
<feature type="compositionally biased region" description="Basic and acidic residues" evidence="1">
    <location>
        <begin position="161"/>
        <end position="170"/>
    </location>
</feature>
<evidence type="ECO:0000313" key="3">
    <source>
        <dbReference type="Proteomes" id="UP000699042"/>
    </source>
</evidence>
<dbReference type="PANTHER" id="PTHR39475">
    <property type="entry name" value="CONIDIATION-SPECIFIC PROTEIN 6"/>
    <property type="match status" value="1"/>
</dbReference>
<organism evidence="2 3">
    <name type="scientific">Colletotrichum scovillei</name>
    <dbReference type="NCBI Taxonomy" id="1209932"/>
    <lineage>
        <taxon>Eukaryota</taxon>
        <taxon>Fungi</taxon>
        <taxon>Dikarya</taxon>
        <taxon>Ascomycota</taxon>
        <taxon>Pezizomycotina</taxon>
        <taxon>Sordariomycetes</taxon>
        <taxon>Hypocreomycetidae</taxon>
        <taxon>Glomerellales</taxon>
        <taxon>Glomerellaceae</taxon>
        <taxon>Colletotrichum</taxon>
        <taxon>Colletotrichum acutatum species complex</taxon>
    </lineage>
</organism>
<reference evidence="2" key="1">
    <citation type="submission" date="2021-05" db="EMBL/GenBank/DDBJ databases">
        <title>Comparative genomics of three Colletotrichum scovillei strains and genetic complementation revealed genes involved fungal growth and virulence on chili pepper.</title>
        <authorList>
            <person name="Hsieh D.-K."/>
            <person name="Chuang S.-C."/>
            <person name="Chen C.-Y."/>
            <person name="Chao Y.-T."/>
            <person name="Lu M.-Y.J."/>
            <person name="Lee M.-H."/>
            <person name="Shih M.-C."/>
        </authorList>
    </citation>
    <scope>NUCLEOTIDE SEQUENCE</scope>
    <source>
        <strain evidence="2">Coll-153</strain>
    </source>
</reference>
<keyword evidence="3" id="KW-1185">Reference proteome</keyword>
<dbReference type="AlphaFoldDB" id="A0A9P7U5Y4"/>
<gene>
    <name evidence="2" type="ORF">JMJ77_010004</name>
</gene>
<name>A0A9P7U5Y4_9PEZI</name>
<feature type="compositionally biased region" description="Basic and acidic residues" evidence="1">
    <location>
        <begin position="85"/>
        <end position="132"/>
    </location>
</feature>
<dbReference type="Proteomes" id="UP000699042">
    <property type="component" value="Unassembled WGS sequence"/>
</dbReference>
<accession>A0A9P7U5Y4</accession>
<feature type="compositionally biased region" description="Basic and acidic residues" evidence="1">
    <location>
        <begin position="139"/>
        <end position="148"/>
    </location>
</feature>
<dbReference type="OrthoDB" id="3358750at2759"/>
<evidence type="ECO:0000256" key="1">
    <source>
        <dbReference type="SAM" id="MobiDB-lite"/>
    </source>
</evidence>
<protein>
    <submittedName>
        <fullName evidence="2">Uncharacterized protein</fullName>
    </submittedName>
</protein>
<dbReference type="EMBL" id="JAESDN010000017">
    <property type="protein sequence ID" value="KAG7040900.1"/>
    <property type="molecule type" value="Genomic_DNA"/>
</dbReference>
<feature type="region of interest" description="Disordered" evidence="1">
    <location>
        <begin position="85"/>
        <end position="183"/>
    </location>
</feature>